<accession>A0A1J4MJ70</accession>
<reference evidence="2 3" key="1">
    <citation type="submission" date="2016-10" db="EMBL/GenBank/DDBJ databases">
        <title>Reductive evolution of mitochondrial metabolism and differential evolution of invasion-related proteins in Cryptosporidium.</title>
        <authorList>
            <person name="Liu S."/>
            <person name="Roellig D.M."/>
            <person name="Guo Y."/>
            <person name="Li N."/>
            <person name="Frace M.A."/>
            <person name="Tang K."/>
            <person name="Zhang L."/>
            <person name="Feng Y."/>
            <person name="Xiao L."/>
        </authorList>
    </citation>
    <scope>NUCLEOTIDE SEQUENCE [LARGE SCALE GENOMIC DNA]</scope>
    <source>
        <strain evidence="2">39726</strain>
    </source>
</reference>
<feature type="region of interest" description="Disordered" evidence="1">
    <location>
        <begin position="1404"/>
        <end position="1446"/>
    </location>
</feature>
<evidence type="ECO:0000256" key="1">
    <source>
        <dbReference type="SAM" id="MobiDB-lite"/>
    </source>
</evidence>
<protein>
    <submittedName>
        <fullName evidence="2">Uncharacterized protein</fullName>
    </submittedName>
</protein>
<dbReference type="PANTHER" id="PTHR38566">
    <property type="entry name" value="RNA_LIG_T4_1 DOMAIN-CONTAINING PROTEIN"/>
    <property type="match status" value="1"/>
</dbReference>
<name>A0A1J4MJ70_9CRYT</name>
<dbReference type="EMBL" id="LRBP01000012">
    <property type="protein sequence ID" value="OII74306.1"/>
    <property type="molecule type" value="Genomic_DNA"/>
</dbReference>
<keyword evidence="3" id="KW-1185">Reference proteome</keyword>
<evidence type="ECO:0000313" key="2">
    <source>
        <dbReference type="EMBL" id="OII74306.1"/>
    </source>
</evidence>
<dbReference type="VEuPathDB" id="CryptoDB:cubi_01150"/>
<comment type="caution">
    <text evidence="2">The sequence shown here is derived from an EMBL/GenBank/DDBJ whole genome shotgun (WGS) entry which is preliminary data.</text>
</comment>
<dbReference type="GeneID" id="39977941"/>
<proteinExistence type="predicted"/>
<sequence>MDLDSFPKSLFRELVANKKFIHLVQTDASVITNNYLDFIWDIGTFGTRGSEDKLFSANKHLVCLLRRGLSLGIKLSQNDGKGSKPMRWFDYNVDQINIWILKRGMEKFCELFPDYRRRIEQITPIVGDDLQGLKLLALEKLDGENSQISYFDVTDQWVIGSKNVTILCSDISDLENIYYNKNRYQSAKSSAYSWFHTLEQFKMYSMEDYETEINNLKKFLKNNTLLCELIGNPNRQHIVNYSNTSPQLYFFGLVSKENEYENCFSPLSLMQYLNPFFFKYIVQFVNLPSQHNVSECLEKRSFENCCMSLSPVFSFKNQCFNFQSINELDDYLSVIQSILLTLRTNTEGIVLYFIRSTGESDQDVVLSILKLKTIRFSCLRLIREYLKNIVIKNFVINVPYKYNLASLNTHEESESFLKFVSDNFWFSVYKYLAILIQNTTDDFFNKINKDFKRTCRQISNMYNLFDQKATDQMESDFIFFKQLFLSSSIYLLTKIAYLSLETKKIDSVQLVRYFFDSYSSFLSDMEFQISNSSKITGINFNLCNQNQPCLYGQPNVQLQNLGNLPSGSTIELLIPPLNWSWVEIKNMLSQDFSLGVDTWILDSSEFYLNINSSDSEDGHSYIKPNYHIFVNIRHIFDNDITQGRDQLYNYYKITIFNELNSSSNSEKEVIFTFTENSIKMSTFRKSSLGQFKNLVSNLINKTTKIIVDEVGITEYSKLNANQQLVRKLEILPKILPWVNTSTKSIIPSGHVINIRDFEHLMYAVFGSNDLKYVIDAFYHRETKNDSKTPSKITDHFAEKAIFKDLRLESTFLLPFGIPGSGKSFILKSLIKTILSKHTNSYYFSALISGERVTEFNMEDESVYSLVVPSNEDSSGNERFDLILYVSRDGCAQSLMNGSKWNYNTLISDKASNKSKNSQLPNNSLYELSEEKFQKFSKKTKNCMDLIIESFIKLCSKIVEERRNEDSTKTHDSSEWIKRLKSVYDGYRNLKLLVLVDVNHTPEVFLQMSGDFKSKFKLSDITLYRAFVLFISKNSKNTGDKSKAGWKYIFSKEHVILSILRMIRRTSHSTLKGFSKKNVSILLHFLVIYSQTIKVLQLNGKVVDSTLSKETLELLGFKGIIGLKDKDSEFFSELSSEAKPFFNSLISDLPDVVNSVDISNPRNNEKLMDRFMSNLEELSKLIHVLPEPINSNMADNIYSNITSLCKNIPFKGSDVALGKLYYDLTDKFTIKPFDLEVTTRGELSDYLSQVRSKYGFTAIGFDNHKSSIETIIQVWNKHEESLIKVIREYNSKKGNHDEINIGDIPKKVSHITCCFFRYKTGSNTEKVSNVESLLDSQIISDMMILFSMPYIGRSYNFQVSYLIYIHDWKLAFLTVSSQKNLLEVPTNENNYDILINRKTTISLAKKDSNSKSDEGEINGNKIKKGRRNRSRKKSSGEDSKDDSKATNNQSALLLTSLLPFRKGGHPHITLFSGKFSPVISNVAISLLGNDFSELSSLRTDECEVRILEVQVNEQPLEGILNKGLSEDDSKLDPVKTLRILALGLWNEKIMLRGDLVYM</sequence>
<dbReference type="RefSeq" id="XP_028875499.1">
    <property type="nucleotide sequence ID" value="XM_029018162.1"/>
</dbReference>
<feature type="compositionally biased region" description="Basic residues" evidence="1">
    <location>
        <begin position="1420"/>
        <end position="1432"/>
    </location>
</feature>
<dbReference type="OrthoDB" id="340359at2759"/>
<gene>
    <name evidence="2" type="ORF">cubi_01150</name>
</gene>
<dbReference type="Proteomes" id="UP000186176">
    <property type="component" value="Unassembled WGS sequence"/>
</dbReference>
<feature type="compositionally biased region" description="Basic and acidic residues" evidence="1">
    <location>
        <begin position="1404"/>
        <end position="1413"/>
    </location>
</feature>
<dbReference type="PANTHER" id="PTHR38566:SF1">
    <property type="entry name" value="CHROMOSOME UNDETERMINED SCAFFOLD_18, WHOLE GENOME SHOTGUN SEQUENCE"/>
    <property type="match status" value="1"/>
</dbReference>
<feature type="compositionally biased region" description="Basic and acidic residues" evidence="1">
    <location>
        <begin position="1433"/>
        <end position="1443"/>
    </location>
</feature>
<evidence type="ECO:0000313" key="3">
    <source>
        <dbReference type="Proteomes" id="UP000186176"/>
    </source>
</evidence>
<organism evidence="2 3">
    <name type="scientific">Cryptosporidium ubiquitum</name>
    <dbReference type="NCBI Taxonomy" id="857276"/>
    <lineage>
        <taxon>Eukaryota</taxon>
        <taxon>Sar</taxon>
        <taxon>Alveolata</taxon>
        <taxon>Apicomplexa</taxon>
        <taxon>Conoidasida</taxon>
        <taxon>Coccidia</taxon>
        <taxon>Eucoccidiorida</taxon>
        <taxon>Eimeriorina</taxon>
        <taxon>Cryptosporidiidae</taxon>
        <taxon>Cryptosporidium</taxon>
    </lineage>
</organism>